<organism evidence="5 6">
    <name type="scientific">Tritrichomonas foetus</name>
    <dbReference type="NCBI Taxonomy" id="1144522"/>
    <lineage>
        <taxon>Eukaryota</taxon>
        <taxon>Metamonada</taxon>
        <taxon>Parabasalia</taxon>
        <taxon>Tritrichomonadida</taxon>
        <taxon>Tritrichomonadidae</taxon>
        <taxon>Tritrichomonas</taxon>
    </lineage>
</organism>
<dbReference type="Pfam" id="PF14538">
    <property type="entry name" value="Raptor_N"/>
    <property type="match status" value="1"/>
</dbReference>
<dbReference type="GO" id="GO:0031929">
    <property type="term" value="P:TOR signaling"/>
    <property type="evidence" value="ECO:0007669"/>
    <property type="project" value="InterPro"/>
</dbReference>
<feature type="region of interest" description="Disordered" evidence="3">
    <location>
        <begin position="1"/>
        <end position="33"/>
    </location>
</feature>
<feature type="domain" description="Raptor N-terminal CASPase-like" evidence="4">
    <location>
        <begin position="70"/>
        <end position="214"/>
    </location>
</feature>
<dbReference type="GO" id="GO:0010506">
    <property type="term" value="P:regulation of autophagy"/>
    <property type="evidence" value="ECO:0007669"/>
    <property type="project" value="TreeGrafter"/>
</dbReference>
<proteinExistence type="predicted"/>
<name>A0A1J4KUM3_9EUKA</name>
<keyword evidence="1" id="KW-0853">WD repeat</keyword>
<comment type="caution">
    <text evidence="5">The sequence shown here is derived from an EMBL/GenBank/DDBJ whole genome shotgun (WGS) entry which is preliminary data.</text>
</comment>
<dbReference type="InterPro" id="IPR029347">
    <property type="entry name" value="Raptor_N"/>
</dbReference>
<dbReference type="GeneID" id="94833877"/>
<dbReference type="GO" id="GO:0030307">
    <property type="term" value="P:positive regulation of cell growth"/>
    <property type="evidence" value="ECO:0007669"/>
    <property type="project" value="TreeGrafter"/>
</dbReference>
<dbReference type="AlphaFoldDB" id="A0A1J4KUM3"/>
<dbReference type="SUPFAM" id="SSF50978">
    <property type="entry name" value="WD40 repeat-like"/>
    <property type="match status" value="1"/>
</dbReference>
<dbReference type="SUPFAM" id="SSF48371">
    <property type="entry name" value="ARM repeat"/>
    <property type="match status" value="1"/>
</dbReference>
<dbReference type="InterPro" id="IPR036322">
    <property type="entry name" value="WD40_repeat_dom_sf"/>
</dbReference>
<keyword evidence="6" id="KW-1185">Reference proteome</keyword>
<evidence type="ECO:0000259" key="4">
    <source>
        <dbReference type="SMART" id="SM01302"/>
    </source>
</evidence>
<gene>
    <name evidence="5" type="ORF">TRFO_16754</name>
</gene>
<dbReference type="SMART" id="SM01302">
    <property type="entry name" value="Raptor_N"/>
    <property type="match status" value="1"/>
</dbReference>
<evidence type="ECO:0000256" key="2">
    <source>
        <dbReference type="ARBA" id="ARBA00022737"/>
    </source>
</evidence>
<evidence type="ECO:0000256" key="1">
    <source>
        <dbReference type="ARBA" id="ARBA00022574"/>
    </source>
</evidence>
<dbReference type="RefSeq" id="XP_068366333.1">
    <property type="nucleotide sequence ID" value="XM_068499173.1"/>
</dbReference>
<dbReference type="Proteomes" id="UP000179807">
    <property type="component" value="Unassembled WGS sequence"/>
</dbReference>
<reference evidence="5" key="1">
    <citation type="submission" date="2016-10" db="EMBL/GenBank/DDBJ databases">
        <authorList>
            <person name="Benchimol M."/>
            <person name="Almeida L.G."/>
            <person name="Vasconcelos A.T."/>
            <person name="Perreira-Neves A."/>
            <person name="Rosa I.A."/>
            <person name="Tasca T."/>
            <person name="Bogo M.R."/>
            <person name="de Souza W."/>
        </authorList>
    </citation>
    <scope>NUCLEOTIDE SEQUENCE [LARGE SCALE GENOMIC DNA]</scope>
    <source>
        <strain evidence="5">K</strain>
    </source>
</reference>
<dbReference type="OrthoDB" id="10262360at2759"/>
<dbReference type="InterPro" id="IPR004083">
    <property type="entry name" value="Raptor"/>
</dbReference>
<dbReference type="GO" id="GO:0005737">
    <property type="term" value="C:cytoplasm"/>
    <property type="evidence" value="ECO:0007669"/>
    <property type="project" value="TreeGrafter"/>
</dbReference>
<dbReference type="PANTHER" id="PTHR12848:SF16">
    <property type="entry name" value="REGULATORY-ASSOCIATED PROTEIN OF MTOR"/>
    <property type="match status" value="1"/>
</dbReference>
<dbReference type="InterPro" id="IPR016024">
    <property type="entry name" value="ARM-type_fold"/>
</dbReference>
<accession>A0A1J4KUM3</accession>
<dbReference type="GO" id="GO:0031931">
    <property type="term" value="C:TORC1 complex"/>
    <property type="evidence" value="ECO:0007669"/>
    <property type="project" value="InterPro"/>
</dbReference>
<dbReference type="GO" id="GO:0071230">
    <property type="term" value="P:cellular response to amino acid stimulus"/>
    <property type="evidence" value="ECO:0007669"/>
    <property type="project" value="TreeGrafter"/>
</dbReference>
<evidence type="ECO:0000313" key="5">
    <source>
        <dbReference type="EMBL" id="OHT13197.1"/>
    </source>
</evidence>
<dbReference type="GO" id="GO:0009267">
    <property type="term" value="P:cellular response to starvation"/>
    <property type="evidence" value="ECO:0007669"/>
    <property type="project" value="TreeGrafter"/>
</dbReference>
<evidence type="ECO:0000256" key="3">
    <source>
        <dbReference type="SAM" id="MobiDB-lite"/>
    </source>
</evidence>
<dbReference type="PRINTS" id="PR01547">
    <property type="entry name" value="YEAST176DUF"/>
</dbReference>
<keyword evidence="2" id="KW-0677">Repeat</keyword>
<sequence>MNEEKRKIVYAKGQRRSIEPKPDVSPYSGREIDPKNHVQEPILNSWYYQTLGNGIPLPEKHPISYMLEHQTKVIKYFVTYVQSKKNHIDFNDESRSAICFWQNGDLNISERHDELTALIKSQFSSLIPQTSINVLLNQDFQTAYQQVMQVKRRTINLRMVFHYIGHEIDENIPDGLCFPNSGVLPLRDLLEHSGSLPIFIFDRDNSGSLLEVVKKYAEEKPFDAVMFFSCSEGEMMPRSTDYPVDLFTSCLTSPAKIALIWHSRHYFCFQSGCLQTLPTFFLNDLISNDDDKRRIDKLLNDLRLTLRSTVETIALENMDPLLFVKLFRTDSTLTELCINFILACRILNYFNIHPLSYPEFPDLNECSEWHTFDLRLDATLYLLKNKDDNSLLSYHKFLSQTLISMQNYINLSVDEKTSPFELSFFSEILNDKQLCNDACDVLAKYLDSSVDAVYYCLYFPIPKALFRMLTNSEQELSSSLLFSIMKILSYYRDARTTLLEQNCAVIEKILLPALKKGKNSHLIVILLALLTRESVSTTFKQMLSHPDELLKLDFDQYDSDSKMWLLRFISYSIQNINEYSLIIDILQPIVKLSEKADPELQITIICTLSGFIRSQTTMIKKLNSQSMKRRKIFEKKAVETAMTFSHSASYIVRRELLIMLRKYKETHSTKFEPSLDKQKPFYKSISIFLDQCAKDPNPLVRETYNNQNPSFIFDTYIAALLKPVYSLLTNTDSLSEDLRPQKTNDNSIRSPIRTKRDITITSKYSLKIGTYYRHNCPITSNLNPFINEPPEQKIKSDNNDFLLFGDKNGNVVMKSFDDSANIIKSLKVADTTITDVRYIKNYGYPLVFAATQSGNCFCSTLDSILSLNSSNPSNISNYVNSNYPNSYLSNNMNITSVYPTPALNSVKNENNFLSPIASFQLIPDLERPCQVRQAIDEWKMRLYSFAFHESSEFLVRDLRADRLLPSIKPKYGTTNTILISPRYEDIIAVGGDGFELYDVRVSCTEPQVFIHDKFEAPTFMIEAIDDVIPVYAYSSTSSGVAKIDIRHPEGMRTSYLYFLPDQTDQKAKAFAACNHQVKIEGNKALMTAISHAYGITCVDLENGKQESLPQVSKTGTKFANSSALIFRPKSYSLTFVHDDFYIVNAI</sequence>
<evidence type="ECO:0000313" key="6">
    <source>
        <dbReference type="Proteomes" id="UP000179807"/>
    </source>
</evidence>
<dbReference type="VEuPathDB" id="TrichDB:TRFO_16754"/>
<dbReference type="PANTHER" id="PTHR12848">
    <property type="entry name" value="REGULATORY-ASSOCIATED PROTEIN OF MTOR"/>
    <property type="match status" value="1"/>
</dbReference>
<dbReference type="GO" id="GO:0030674">
    <property type="term" value="F:protein-macromolecule adaptor activity"/>
    <property type="evidence" value="ECO:0007669"/>
    <property type="project" value="TreeGrafter"/>
</dbReference>
<protein>
    <recommendedName>
        <fullName evidence="4">Raptor N-terminal CASPase-like domain-containing protein</fullName>
    </recommendedName>
</protein>
<dbReference type="EMBL" id="MLAK01000546">
    <property type="protein sequence ID" value="OHT13197.1"/>
    <property type="molecule type" value="Genomic_DNA"/>
</dbReference>